<organism evidence="3">
    <name type="scientific">Fagus sylvatica</name>
    <name type="common">Beechnut</name>
    <dbReference type="NCBI Taxonomy" id="28930"/>
    <lineage>
        <taxon>Eukaryota</taxon>
        <taxon>Viridiplantae</taxon>
        <taxon>Streptophyta</taxon>
        <taxon>Embryophyta</taxon>
        <taxon>Tracheophyta</taxon>
        <taxon>Spermatophyta</taxon>
        <taxon>Magnoliopsida</taxon>
        <taxon>eudicotyledons</taxon>
        <taxon>Gunneridae</taxon>
        <taxon>Pentapetalae</taxon>
        <taxon>rosids</taxon>
        <taxon>fabids</taxon>
        <taxon>Fagales</taxon>
        <taxon>Fagaceae</taxon>
        <taxon>Fagus</taxon>
    </lineage>
</organism>
<dbReference type="GO" id="GO:0003676">
    <property type="term" value="F:nucleic acid binding"/>
    <property type="evidence" value="ECO:0007669"/>
    <property type="project" value="InterPro"/>
</dbReference>
<evidence type="ECO:0000259" key="2">
    <source>
        <dbReference type="Pfam" id="PF13966"/>
    </source>
</evidence>
<evidence type="ECO:0000259" key="1">
    <source>
        <dbReference type="Pfam" id="PF13456"/>
    </source>
</evidence>
<dbReference type="PANTHER" id="PTHR47074:SF11">
    <property type="entry name" value="REVERSE TRANSCRIPTASE-LIKE PROTEIN"/>
    <property type="match status" value="1"/>
</dbReference>
<dbReference type="Pfam" id="PF13456">
    <property type="entry name" value="RVT_3"/>
    <property type="match status" value="1"/>
</dbReference>
<feature type="domain" description="Reverse transcriptase zinc-binding" evidence="2">
    <location>
        <begin position="124"/>
        <end position="181"/>
    </location>
</feature>
<dbReference type="InterPro" id="IPR026960">
    <property type="entry name" value="RVT-Znf"/>
</dbReference>
<dbReference type="Pfam" id="PF13966">
    <property type="entry name" value="zf-RVT"/>
    <property type="match status" value="1"/>
</dbReference>
<dbReference type="InterPro" id="IPR002156">
    <property type="entry name" value="RNaseH_domain"/>
</dbReference>
<dbReference type="GO" id="GO:0004523">
    <property type="term" value="F:RNA-DNA hybrid ribonuclease activity"/>
    <property type="evidence" value="ECO:0007669"/>
    <property type="project" value="InterPro"/>
</dbReference>
<proteinExistence type="predicted"/>
<dbReference type="EMBL" id="OIVN01002335">
    <property type="protein sequence ID" value="SPD02672.1"/>
    <property type="molecule type" value="Genomic_DNA"/>
</dbReference>
<evidence type="ECO:0008006" key="4">
    <source>
        <dbReference type="Google" id="ProtNLM"/>
    </source>
</evidence>
<accession>A0A2N9GSL9</accession>
<gene>
    <name evidence="3" type="ORF">FSB_LOCUS30554</name>
</gene>
<reference evidence="3" key="1">
    <citation type="submission" date="2018-02" db="EMBL/GenBank/DDBJ databases">
        <authorList>
            <person name="Cohen D.B."/>
            <person name="Kent A.D."/>
        </authorList>
    </citation>
    <scope>NUCLEOTIDE SEQUENCE</scope>
</reference>
<protein>
    <recommendedName>
        <fullName evidence="4">Reverse transcriptase zinc-binding domain-containing protein</fullName>
    </recommendedName>
</protein>
<name>A0A2N9GSL9_FAGSY</name>
<dbReference type="InterPro" id="IPR052929">
    <property type="entry name" value="RNase_H-like_EbsB-rel"/>
</dbReference>
<evidence type="ECO:0000313" key="3">
    <source>
        <dbReference type="EMBL" id="SPD02672.1"/>
    </source>
</evidence>
<feature type="domain" description="RNase H type-1" evidence="1">
    <location>
        <begin position="303"/>
        <end position="413"/>
    </location>
</feature>
<dbReference type="AlphaFoldDB" id="A0A2N9GSL9"/>
<sequence length="436" mass="49351">MEARVRHRPSYAWRSIASARDVLELGLRWHIGDGCSVRIKKDPWLPLSGSFIPHSVLQEVNPNDRVSLLIDETSRSWKVDRVKSVFSGWEANVICAIPLPPRAKPDRLFWNDTKSGLFSVRSAYHLQVKSFLWRACVGILPTYALLQRRHLRSDGGCPCCTKDVESVGHILWSCPVANDVWVESQLPLHKWDRYISSFFDLMVVVQSRLTLEEVEFFSCVAYFLWRQRNAWVHERMACNPMAVVQHAVVLLRDYKSSCTVRDCSHVVVSRRSDLVAAQAKWDPPLKGVFKVNWDFLVDSVSKRMSVGIIIRDHNGCVLAAKCSNDPILSSDVQPKVLACLSVLLFASEIGFYDVVLEGPPVVFLSDLHVKVLGPSIESMWLEEICWSILNCRTFSVSDISREANKGAVVLAKLGSSVKQAKIWLELEEVPVELEHS</sequence>
<dbReference type="PANTHER" id="PTHR47074">
    <property type="entry name" value="BNAC02G40300D PROTEIN"/>
    <property type="match status" value="1"/>
</dbReference>